<comment type="function">
    <text evidence="2">Key component of the cytosolic iron-sulfur protein assembly (CIA) complex, a multiprotein complex that mediates the incorporation of iron-sulfur cluster into apoproteins specifically involved in DNA metabolism and genomic integrity. In the CIA complex, MMS19 acts as an adapter between early-acting CIA components and a subset of cellular target iron-sulfur proteins.</text>
</comment>
<gene>
    <name evidence="5" type="primary">LOC120259036</name>
</gene>
<dbReference type="PANTHER" id="PTHR12891:SF0">
    <property type="entry name" value="MMS19 NUCLEOTIDE EXCISION REPAIR PROTEIN HOMOLOG"/>
    <property type="match status" value="1"/>
</dbReference>
<name>A0AB40B635_DIOCR</name>
<sequence length="469" mass="51889">MPFAINVWKLMENTGAFSANSKNQVVLDAIMMTMKIVVSGCTEENQSLIVQKGYSVLLSTLSLISAKQRAAFPAFNLEGFGFVPNLVSLACKDEWLISLFSSVLIALRPQTIIPDVKLILKLLMLLLLQGHVPATQALASAVNKWPENNNETQGSNVCSFEEAIDLIFEMDLSGLLYSCPFKKLRDLISSEEICSLFCSNDRNPFIIHALEGLAWIGKGLLMRGHEKVKEIVMLFMKCLLLNQDEIITTLQDGSADQFSFLTGLAADAFRVLLCDSDVCLDKKFHATIKPLHKQRFFSSILVVLLSSIKGSGSWRTRAVLYRAFGHVISNTPLAAVIVQANQILPPLLDALSVLSSDVMDKDLIYSLLMALSGILMDDNGKEAVLNNVHSIIGRLIGLISYPHMMIVRETAIQCLVAMSGLPHARIYPMRSQVLRAVSNALDDHRRAVRLEAVRCRQAWASIASRSLHF</sequence>
<evidence type="ECO:0000256" key="1">
    <source>
        <dbReference type="ARBA" id="ARBA00009340"/>
    </source>
</evidence>
<dbReference type="GeneID" id="120259036"/>
<keyword evidence="2" id="KW-0234">DNA repair</keyword>
<dbReference type="InterPro" id="IPR011989">
    <property type="entry name" value="ARM-like"/>
</dbReference>
<dbReference type="Pfam" id="PF12460">
    <property type="entry name" value="MMS19_C"/>
    <property type="match status" value="1"/>
</dbReference>
<dbReference type="InterPro" id="IPR024687">
    <property type="entry name" value="MMS19_C"/>
</dbReference>
<evidence type="ECO:0000313" key="4">
    <source>
        <dbReference type="Proteomes" id="UP001515500"/>
    </source>
</evidence>
<dbReference type="Proteomes" id="UP001515500">
    <property type="component" value="Chromosome 4"/>
</dbReference>
<dbReference type="InterPro" id="IPR039920">
    <property type="entry name" value="MMS19"/>
</dbReference>
<proteinExistence type="inferred from homology"/>
<keyword evidence="4" id="KW-1185">Reference proteome</keyword>
<dbReference type="GO" id="GO:0051604">
    <property type="term" value="P:protein maturation"/>
    <property type="evidence" value="ECO:0007669"/>
    <property type="project" value="UniProtKB-UniRule"/>
</dbReference>
<keyword evidence="2" id="KW-0227">DNA damage</keyword>
<dbReference type="PANTHER" id="PTHR12891">
    <property type="entry name" value="DNA REPAIR/TRANSCRIPTION PROTEIN MET18/MMS19"/>
    <property type="match status" value="1"/>
</dbReference>
<keyword evidence="2" id="KW-0539">Nucleus</keyword>
<dbReference type="Gene3D" id="1.25.10.10">
    <property type="entry name" value="Leucine-rich Repeat Variant"/>
    <property type="match status" value="1"/>
</dbReference>
<dbReference type="SUPFAM" id="SSF48371">
    <property type="entry name" value="ARM repeat"/>
    <property type="match status" value="1"/>
</dbReference>
<feature type="domain" description="MMS19 C-terminal" evidence="3">
    <location>
        <begin position="20"/>
        <end position="418"/>
    </location>
</feature>
<dbReference type="GO" id="GO:0016226">
    <property type="term" value="P:iron-sulfur cluster assembly"/>
    <property type="evidence" value="ECO:0007669"/>
    <property type="project" value="UniProtKB-UniRule"/>
</dbReference>
<dbReference type="RefSeq" id="XP_039122503.1">
    <property type="nucleotide sequence ID" value="XM_039266569.1"/>
</dbReference>
<dbReference type="InterPro" id="IPR016024">
    <property type="entry name" value="ARM-type_fold"/>
</dbReference>
<organism evidence="4 5">
    <name type="scientific">Dioscorea cayennensis subsp. rotundata</name>
    <name type="common">White Guinea yam</name>
    <name type="synonym">Dioscorea rotundata</name>
    <dbReference type="NCBI Taxonomy" id="55577"/>
    <lineage>
        <taxon>Eukaryota</taxon>
        <taxon>Viridiplantae</taxon>
        <taxon>Streptophyta</taxon>
        <taxon>Embryophyta</taxon>
        <taxon>Tracheophyta</taxon>
        <taxon>Spermatophyta</taxon>
        <taxon>Magnoliopsida</taxon>
        <taxon>Liliopsida</taxon>
        <taxon>Dioscoreales</taxon>
        <taxon>Dioscoreaceae</taxon>
        <taxon>Dioscorea</taxon>
    </lineage>
</organism>
<evidence type="ECO:0000313" key="5">
    <source>
        <dbReference type="RefSeq" id="XP_039122503.1"/>
    </source>
</evidence>
<evidence type="ECO:0000256" key="2">
    <source>
        <dbReference type="RuleBase" id="RU367072"/>
    </source>
</evidence>
<reference evidence="5" key="1">
    <citation type="submission" date="2025-08" db="UniProtKB">
        <authorList>
            <consortium name="RefSeq"/>
        </authorList>
    </citation>
    <scope>IDENTIFICATION</scope>
</reference>
<evidence type="ECO:0000259" key="3">
    <source>
        <dbReference type="Pfam" id="PF12460"/>
    </source>
</evidence>
<dbReference type="GO" id="GO:0006281">
    <property type="term" value="P:DNA repair"/>
    <property type="evidence" value="ECO:0007669"/>
    <property type="project" value="UniProtKB-UniRule"/>
</dbReference>
<comment type="similarity">
    <text evidence="1 2">Belongs to the MET18/MMS19 family.</text>
</comment>
<comment type="subcellular location">
    <subcellularLocation>
        <location evidence="2">Nucleus</location>
    </subcellularLocation>
</comment>
<dbReference type="GO" id="GO:0097361">
    <property type="term" value="C:cytosolic [4Fe-4S] assembly targeting complex"/>
    <property type="evidence" value="ECO:0007669"/>
    <property type="project" value="UniProtKB-UniRule"/>
</dbReference>
<protein>
    <recommendedName>
        <fullName evidence="2">MMS19 nucleotide excision repair protein</fullName>
    </recommendedName>
</protein>
<dbReference type="GO" id="GO:0005634">
    <property type="term" value="C:nucleus"/>
    <property type="evidence" value="ECO:0007669"/>
    <property type="project" value="UniProtKB-SubCell"/>
</dbReference>
<accession>A0AB40B635</accession>
<dbReference type="AlphaFoldDB" id="A0AB40B635"/>